<dbReference type="Proteomes" id="UP000177941">
    <property type="component" value="Unassembled WGS sequence"/>
</dbReference>
<proteinExistence type="predicted"/>
<protein>
    <submittedName>
        <fullName evidence="2">Uncharacterized protein</fullName>
    </submittedName>
</protein>
<feature type="signal peptide" evidence="1">
    <location>
        <begin position="1"/>
        <end position="34"/>
    </location>
</feature>
<gene>
    <name evidence="2" type="ORF">A3E36_02435</name>
</gene>
<reference evidence="2 3" key="1">
    <citation type="journal article" date="2016" name="Nat. Commun.">
        <title>Thousands of microbial genomes shed light on interconnected biogeochemical processes in an aquifer system.</title>
        <authorList>
            <person name="Anantharaman K."/>
            <person name="Brown C.T."/>
            <person name="Hug L.A."/>
            <person name="Sharon I."/>
            <person name="Castelle C.J."/>
            <person name="Probst A.J."/>
            <person name="Thomas B.C."/>
            <person name="Singh A."/>
            <person name="Wilkins M.J."/>
            <person name="Karaoz U."/>
            <person name="Brodie E.L."/>
            <person name="Williams K.H."/>
            <person name="Hubbard S.S."/>
            <person name="Banfield J.F."/>
        </authorList>
    </citation>
    <scope>NUCLEOTIDE SEQUENCE [LARGE SCALE GENOMIC DNA]</scope>
</reference>
<evidence type="ECO:0000256" key="1">
    <source>
        <dbReference type="SAM" id="SignalP"/>
    </source>
</evidence>
<feature type="chain" id="PRO_5009581305" evidence="1">
    <location>
        <begin position="35"/>
        <end position="549"/>
    </location>
</feature>
<sequence length="549" mass="59291">MPLHLFYLVRRYHLAIFSLVFALIIALHPSPALADPHAVFYTDRAQEQLFYNFLAALNQADYVEPGIPGSPYSRVKLVEDRAQQALLQSSINGAPSPIPYITPNPVENATRTNLPSVVTRNITLEGNDLWTAYLYQQFALETDIRRTLSELSRLYCENSLGRAGCSNEPGPGQNQSTVFPADISQYSQQPNLSLVANLSSGDPGEKAFQHKLTDTLDPDLPADALHPVNVTEPGVPEGVKFPRPNSPEMAALRGINQNNQDALNIIDRVTSSIIGAQYSTGINPNTFSKIAFTNNGEEIQIANNATFDDYINTIGDISSLLPGSLEVAAQGLQQGQKFQENRAQTPSLGQYTLTKEPSGGVKGTIQVPSSAIAAKIDAGANLLANQVIGEKIAGSTEIRNPGNNPGIIEPSGSVAGITTADLVSSSGSQNQGQVLGYTDISNDVQNLYNQYYVDPLQKNPNNPTTGIVPSFEEVGNLQFLEALGIKVPHITAQQDACGFCTQLTSIINNSTVTDTMIIIYTDMYCYFFPTTAYCTSQKNQFVATPAPAL</sequence>
<evidence type="ECO:0000313" key="2">
    <source>
        <dbReference type="EMBL" id="OGY36061.1"/>
    </source>
</evidence>
<dbReference type="AlphaFoldDB" id="A0A1G1X851"/>
<name>A0A1G1X851_9BACT</name>
<evidence type="ECO:0000313" key="3">
    <source>
        <dbReference type="Proteomes" id="UP000177941"/>
    </source>
</evidence>
<comment type="caution">
    <text evidence="2">The sequence shown here is derived from an EMBL/GenBank/DDBJ whole genome shotgun (WGS) entry which is preliminary data.</text>
</comment>
<organism evidence="2 3">
    <name type="scientific">Candidatus Andersenbacteria bacterium RIFCSPHIGHO2_12_FULL_45_11b</name>
    <dbReference type="NCBI Taxonomy" id="1797282"/>
    <lineage>
        <taxon>Bacteria</taxon>
        <taxon>Candidatus Anderseniibacteriota</taxon>
    </lineage>
</organism>
<keyword evidence="1" id="KW-0732">Signal</keyword>
<dbReference type="EMBL" id="MHHS01000039">
    <property type="protein sequence ID" value="OGY36061.1"/>
    <property type="molecule type" value="Genomic_DNA"/>
</dbReference>
<accession>A0A1G1X851</accession>